<evidence type="ECO:0000256" key="4">
    <source>
        <dbReference type="ARBA" id="ARBA00022840"/>
    </source>
</evidence>
<evidence type="ECO:0000256" key="6">
    <source>
        <dbReference type="SAM" id="MobiDB-lite"/>
    </source>
</evidence>
<keyword evidence="5" id="KW-0092">Biotin</keyword>
<dbReference type="InterPro" id="IPR051602">
    <property type="entry name" value="ACC_Biotin_Carboxylase"/>
</dbReference>
<dbReference type="SUPFAM" id="SSF52096">
    <property type="entry name" value="ClpP/crotonase"/>
    <property type="match status" value="2"/>
</dbReference>
<gene>
    <name evidence="11" type="ORF">METZ01_LOCUS32043</name>
</gene>
<dbReference type="EMBL" id="UINC01001377">
    <property type="protein sequence ID" value="SUZ79189.1"/>
    <property type="molecule type" value="Genomic_DNA"/>
</dbReference>
<dbReference type="Pfam" id="PF00289">
    <property type="entry name" value="Biotin_carb_N"/>
    <property type="match status" value="1"/>
</dbReference>
<dbReference type="InterPro" id="IPR005479">
    <property type="entry name" value="CPAse_ATP-bd"/>
</dbReference>
<dbReference type="GO" id="GO:0046872">
    <property type="term" value="F:metal ion binding"/>
    <property type="evidence" value="ECO:0007669"/>
    <property type="project" value="InterPro"/>
</dbReference>
<dbReference type="CDD" id="cd06850">
    <property type="entry name" value="biotinyl_domain"/>
    <property type="match status" value="1"/>
</dbReference>
<evidence type="ECO:0000259" key="10">
    <source>
        <dbReference type="PROSITE" id="PS50989"/>
    </source>
</evidence>
<dbReference type="InterPro" id="IPR011761">
    <property type="entry name" value="ATP-grasp"/>
</dbReference>
<feature type="domain" description="Lipoyl-binding" evidence="7">
    <location>
        <begin position="547"/>
        <end position="625"/>
    </location>
</feature>
<name>A0A381QL69_9ZZZZ</name>
<dbReference type="PANTHER" id="PTHR48095">
    <property type="entry name" value="PYRUVATE CARBOXYLASE SUBUNIT A"/>
    <property type="match status" value="1"/>
</dbReference>
<feature type="domain" description="CoA carboxyltransferase C-terminal" evidence="10">
    <location>
        <begin position="916"/>
        <end position="1155"/>
    </location>
</feature>
<feature type="domain" description="Biotin carboxylation" evidence="9">
    <location>
        <begin position="39"/>
        <end position="495"/>
    </location>
</feature>
<dbReference type="Pfam" id="PF01039">
    <property type="entry name" value="Carboxyl_trans"/>
    <property type="match status" value="1"/>
</dbReference>
<evidence type="ECO:0000259" key="9">
    <source>
        <dbReference type="PROSITE" id="PS50979"/>
    </source>
</evidence>
<evidence type="ECO:0000256" key="5">
    <source>
        <dbReference type="ARBA" id="ARBA00023267"/>
    </source>
</evidence>
<evidence type="ECO:0000313" key="11">
    <source>
        <dbReference type="EMBL" id="SUZ79189.1"/>
    </source>
</evidence>
<dbReference type="PROSITE" id="PS50968">
    <property type="entry name" value="BIOTINYL_LIPOYL"/>
    <property type="match status" value="1"/>
</dbReference>
<dbReference type="SUPFAM" id="SSF51246">
    <property type="entry name" value="Rudiment single hybrid motif"/>
    <property type="match status" value="1"/>
</dbReference>
<dbReference type="SUPFAM" id="SSF51230">
    <property type="entry name" value="Single hybrid motif"/>
    <property type="match status" value="1"/>
</dbReference>
<dbReference type="Pfam" id="PF02785">
    <property type="entry name" value="Biotin_carb_C"/>
    <property type="match status" value="1"/>
</dbReference>
<dbReference type="InterPro" id="IPR011054">
    <property type="entry name" value="Rudment_hybrid_motif"/>
</dbReference>
<dbReference type="InterPro" id="IPR034733">
    <property type="entry name" value="AcCoA_carboxyl_beta"/>
</dbReference>
<dbReference type="Gene3D" id="3.30.470.20">
    <property type="entry name" value="ATP-grasp fold, B domain"/>
    <property type="match status" value="1"/>
</dbReference>
<dbReference type="Gene3D" id="3.90.226.10">
    <property type="entry name" value="2-enoyl-CoA Hydratase, Chain A, domain 1"/>
    <property type="match status" value="2"/>
</dbReference>
<dbReference type="InterPro" id="IPR029045">
    <property type="entry name" value="ClpP/crotonase-like_dom_sf"/>
</dbReference>
<dbReference type="AlphaFoldDB" id="A0A381QL69"/>
<dbReference type="PANTHER" id="PTHR48095:SF5">
    <property type="entry name" value="BLL7292 PROTEIN"/>
    <property type="match status" value="1"/>
</dbReference>
<dbReference type="GO" id="GO:0005524">
    <property type="term" value="F:ATP binding"/>
    <property type="evidence" value="ECO:0007669"/>
    <property type="project" value="UniProtKB-KW"/>
</dbReference>
<feature type="domain" description="ATP-grasp" evidence="8">
    <location>
        <begin position="157"/>
        <end position="360"/>
    </location>
</feature>
<evidence type="ECO:0000256" key="1">
    <source>
        <dbReference type="ARBA" id="ARBA00001953"/>
    </source>
</evidence>
<dbReference type="InterPro" id="IPR013815">
    <property type="entry name" value="ATP_grasp_subdomain_1"/>
</dbReference>
<dbReference type="GO" id="GO:0016874">
    <property type="term" value="F:ligase activity"/>
    <property type="evidence" value="ECO:0007669"/>
    <property type="project" value="UniProtKB-KW"/>
</dbReference>
<dbReference type="SUPFAM" id="SSF52440">
    <property type="entry name" value="PreATP-grasp domain"/>
    <property type="match status" value="1"/>
</dbReference>
<evidence type="ECO:0008006" key="12">
    <source>
        <dbReference type="Google" id="ProtNLM"/>
    </source>
</evidence>
<dbReference type="PROSITE" id="PS50975">
    <property type="entry name" value="ATP_GRASP"/>
    <property type="match status" value="1"/>
</dbReference>
<dbReference type="InterPro" id="IPR005481">
    <property type="entry name" value="BC-like_N"/>
</dbReference>
<evidence type="ECO:0000259" key="7">
    <source>
        <dbReference type="PROSITE" id="PS50968"/>
    </source>
</evidence>
<evidence type="ECO:0000256" key="2">
    <source>
        <dbReference type="ARBA" id="ARBA00022598"/>
    </source>
</evidence>
<dbReference type="InterPro" id="IPR005482">
    <property type="entry name" value="Biotin_COase_C"/>
</dbReference>
<dbReference type="Gene3D" id="3.30.1490.20">
    <property type="entry name" value="ATP-grasp fold, A domain"/>
    <property type="match status" value="1"/>
</dbReference>
<protein>
    <recommendedName>
        <fullName evidence="12">Acetyl-CoA carboxylase</fullName>
    </recommendedName>
</protein>
<dbReference type="Gene3D" id="3.40.50.20">
    <property type="match status" value="1"/>
</dbReference>
<comment type="cofactor">
    <cofactor evidence="1">
        <name>biotin</name>
        <dbReference type="ChEBI" id="CHEBI:57586"/>
    </cofactor>
</comment>
<dbReference type="SUPFAM" id="SSF56059">
    <property type="entry name" value="Glutathione synthetase ATP-binding domain-like"/>
    <property type="match status" value="1"/>
</dbReference>
<reference evidence="11" key="1">
    <citation type="submission" date="2018-05" db="EMBL/GenBank/DDBJ databases">
        <authorList>
            <person name="Lanie J.A."/>
            <person name="Ng W.-L."/>
            <person name="Kazmierczak K.M."/>
            <person name="Andrzejewski T.M."/>
            <person name="Davidsen T.M."/>
            <person name="Wayne K.J."/>
            <person name="Tettelin H."/>
            <person name="Glass J.I."/>
            <person name="Rusch D."/>
            <person name="Podicherti R."/>
            <person name="Tsui H.-C.T."/>
            <person name="Winkler M.E."/>
        </authorList>
    </citation>
    <scope>NUCLEOTIDE SEQUENCE</scope>
</reference>
<dbReference type="PROSITE" id="PS50979">
    <property type="entry name" value="BC"/>
    <property type="match status" value="1"/>
</dbReference>
<dbReference type="PROSITE" id="PS00867">
    <property type="entry name" value="CPSASE_2"/>
    <property type="match status" value="1"/>
</dbReference>
<dbReference type="Pfam" id="PF02786">
    <property type="entry name" value="CPSase_L_D2"/>
    <property type="match status" value="1"/>
</dbReference>
<keyword evidence="2" id="KW-0436">Ligase</keyword>
<accession>A0A381QL69</accession>
<dbReference type="InterPro" id="IPR011764">
    <property type="entry name" value="Biotin_carboxylation_dom"/>
</dbReference>
<dbReference type="InterPro" id="IPR011053">
    <property type="entry name" value="Single_hybrid_motif"/>
</dbReference>
<dbReference type="Gene3D" id="2.40.50.100">
    <property type="match status" value="1"/>
</dbReference>
<dbReference type="InterPro" id="IPR011763">
    <property type="entry name" value="COA_CT_C"/>
</dbReference>
<keyword evidence="4" id="KW-0067">ATP-binding</keyword>
<keyword evidence="3" id="KW-0547">Nucleotide-binding</keyword>
<evidence type="ECO:0000259" key="8">
    <source>
        <dbReference type="PROSITE" id="PS50975"/>
    </source>
</evidence>
<proteinExistence type="predicted"/>
<dbReference type="PROSITE" id="PS50989">
    <property type="entry name" value="COA_CT_CTER"/>
    <property type="match status" value="1"/>
</dbReference>
<feature type="region of interest" description="Disordered" evidence="6">
    <location>
        <begin position="785"/>
        <end position="807"/>
    </location>
</feature>
<evidence type="ECO:0000256" key="3">
    <source>
        <dbReference type="ARBA" id="ARBA00022741"/>
    </source>
</evidence>
<dbReference type="Pfam" id="PF00364">
    <property type="entry name" value="Biotin_lipoyl"/>
    <property type="match status" value="1"/>
</dbReference>
<organism evidence="11">
    <name type="scientific">marine metagenome</name>
    <dbReference type="NCBI Taxonomy" id="408172"/>
    <lineage>
        <taxon>unclassified sequences</taxon>
        <taxon>metagenomes</taxon>
        <taxon>ecological metagenomes</taxon>
    </lineage>
</organism>
<dbReference type="SMART" id="SM00878">
    <property type="entry name" value="Biotin_carb_C"/>
    <property type="match status" value="1"/>
</dbReference>
<sequence length="1173" mass="126276">MGIHIGTAYAPSDLQSHLPSVYLAALVLRSRTRGRFQVTIGKLLIANRGEIAVRIQRTAHEMGIATVSVFPDDDKNALHALTSKSPVQLEGTGAAAYLDIKQIIDVAEQNDCDALHPGYGFLAENHQFARACRDANIVFVGPNPNALELFGDKLRSRNLALTNDVPVLPASAMIDELTTATEFFASIQPDQNMILKAVAGGGGRGMRVIRNESEIEDALNRGSLEAKAAFGSGDMYAELMLDRALHIEVQIVGDQAGNILHLGERDCSIQRLHQKVVEVAPSPQLPQALRERIHEAAVRLALSAEYDNVGTFEFLVDGSDLNDDAAFYFIEANPRLQVEHTVTEEVTGIDLVRIQLGLASGQTLESLGLESTPTPRGFAIQLRVNMETLKNDGIALPRTGSLSSFRPPQGPGVRVDTFGYEGYKTSGLYDSLLAKLVVHSGQGNFTDVVARARRSLHEFVIEGVDTNLGVLMNIVDDPDVQRGVMYTRYIEDNLEPLLANRELAGNPNAAELGPKISLAGAQVDANDPLAVLSQGREQREQERAQATERVEYAEGIAPVRAAMQSTILSLMVAPGDDVLVGQEIVIVNAMKMEHVFKAPVSGTVREVLVSEGDTVPEESVFLTIEEGTVKGEAVHDDVELDLDNPRPDLAEVIRRRALTTDESREKQVDKRHAQGGRTARENIYDLADEGSFVQYGSLAVGMALHGTVDELLDYAPSDGLVMGLGHVNGNLFEESKSRCVLMSYDYSVLAGSQGGMNHKMMDRMFQTAEKLQSPLVLFTEGGGGRAGGGSRNAVPGKGGSPQISGGGGLNTPSWNLLSKLSGRVPVVGVNAGFCFAGNAVLLGCCDVIIATENSSIGIGGPAMIEGGGLGVYSPEEVGPMSVQVPSGVVDIAVKDEAEAVEATKKYLSYFQGPIDVWEANDQRLLRHAIPENRLRVYDIRQLIDTLADRDSVLELRPNFGTAMVTSFIRIEGRPIGVIANNPAVISGAIDSDAADKAARFMKMCDAFQIPLLLLCDCPGIMVGPEVEKTGLVRHAARMFVIGANIKVPSYMVILRKAYGLGAQAMGGGNHRLPAFVVAWPTSEFGGMGLEGQVKLGQRARLEAISDLGERQAAYERMVEAAYNRGKGLNAGHVFEVDEVIDPADTRMWLIAGMKAGAPLVHEPQLRVPIIDAW</sequence>
<dbReference type="InterPro" id="IPR000089">
    <property type="entry name" value="Biotin_lipoyl"/>
</dbReference>
<dbReference type="InterPro" id="IPR016185">
    <property type="entry name" value="PreATP-grasp_dom_sf"/>
</dbReference>